<name>A0A0D7ACU0_9AGAR</name>
<accession>A0A0D7ACU0</accession>
<evidence type="ECO:0000256" key="1">
    <source>
        <dbReference type="SAM" id="MobiDB-lite"/>
    </source>
</evidence>
<evidence type="ECO:0000313" key="3">
    <source>
        <dbReference type="EMBL" id="KIY48668.1"/>
    </source>
</evidence>
<sequence length="154" mass="17458">MQTFVIVCIIILCLVVVLCAVITIVECYRRARVKDFERDGESGICQIPQPTLKPATSISSDKWVVFDEDHESLPTTLFPQLKNEAASKSFYSLENLKRSASGKSRATPYTDIPVRFEREKRAYKKTHRDQQENCQQLPASHGLPARPDAVYSQP</sequence>
<dbReference type="AlphaFoldDB" id="A0A0D7ACU0"/>
<reference evidence="3 4" key="1">
    <citation type="journal article" date="2015" name="Fungal Genet. Biol.">
        <title>Evolution of novel wood decay mechanisms in Agaricales revealed by the genome sequences of Fistulina hepatica and Cylindrobasidium torrendii.</title>
        <authorList>
            <person name="Floudas D."/>
            <person name="Held B.W."/>
            <person name="Riley R."/>
            <person name="Nagy L.G."/>
            <person name="Koehler G."/>
            <person name="Ransdell A.S."/>
            <person name="Younus H."/>
            <person name="Chow J."/>
            <person name="Chiniquy J."/>
            <person name="Lipzen A."/>
            <person name="Tritt A."/>
            <person name="Sun H."/>
            <person name="Haridas S."/>
            <person name="LaButti K."/>
            <person name="Ohm R.A."/>
            <person name="Kues U."/>
            <person name="Blanchette R.A."/>
            <person name="Grigoriev I.V."/>
            <person name="Minto R.E."/>
            <person name="Hibbett D.S."/>
        </authorList>
    </citation>
    <scope>NUCLEOTIDE SEQUENCE [LARGE SCALE GENOMIC DNA]</scope>
    <source>
        <strain evidence="3 4">ATCC 64428</strain>
    </source>
</reference>
<dbReference type="EMBL" id="KN881823">
    <property type="protein sequence ID" value="KIY48668.1"/>
    <property type="molecule type" value="Genomic_DNA"/>
</dbReference>
<gene>
    <name evidence="3" type="ORF">FISHEDRAFT_58760</name>
</gene>
<evidence type="ECO:0000256" key="2">
    <source>
        <dbReference type="SAM" id="SignalP"/>
    </source>
</evidence>
<dbReference type="Proteomes" id="UP000054144">
    <property type="component" value="Unassembled WGS sequence"/>
</dbReference>
<keyword evidence="2" id="KW-0732">Signal</keyword>
<organism evidence="3 4">
    <name type="scientific">Fistulina hepatica ATCC 64428</name>
    <dbReference type="NCBI Taxonomy" id="1128425"/>
    <lineage>
        <taxon>Eukaryota</taxon>
        <taxon>Fungi</taxon>
        <taxon>Dikarya</taxon>
        <taxon>Basidiomycota</taxon>
        <taxon>Agaricomycotina</taxon>
        <taxon>Agaricomycetes</taxon>
        <taxon>Agaricomycetidae</taxon>
        <taxon>Agaricales</taxon>
        <taxon>Fistulinaceae</taxon>
        <taxon>Fistulina</taxon>
    </lineage>
</organism>
<feature type="region of interest" description="Disordered" evidence="1">
    <location>
        <begin position="120"/>
        <end position="154"/>
    </location>
</feature>
<evidence type="ECO:0000313" key="4">
    <source>
        <dbReference type="Proteomes" id="UP000054144"/>
    </source>
</evidence>
<proteinExistence type="predicted"/>
<feature type="chain" id="PRO_5002316100" evidence="2">
    <location>
        <begin position="20"/>
        <end position="154"/>
    </location>
</feature>
<feature type="signal peptide" evidence="2">
    <location>
        <begin position="1"/>
        <end position="19"/>
    </location>
</feature>
<protein>
    <submittedName>
        <fullName evidence="3">Uncharacterized protein</fullName>
    </submittedName>
</protein>
<keyword evidence="4" id="KW-1185">Reference proteome</keyword>